<dbReference type="EMBL" id="FNFB01000012">
    <property type="protein sequence ID" value="SDK87547.1"/>
    <property type="molecule type" value="Genomic_DNA"/>
</dbReference>
<dbReference type="Proteomes" id="UP000198683">
    <property type="component" value="Unassembled WGS sequence"/>
</dbReference>
<gene>
    <name evidence="1" type="ORF">SAMN05421874_11289</name>
</gene>
<accession>A0A1G9FGS5</accession>
<dbReference type="STRING" id="683260.SAMN05421874_11289"/>
<organism evidence="1 2">
    <name type="scientific">Nonomuraea maritima</name>
    <dbReference type="NCBI Taxonomy" id="683260"/>
    <lineage>
        <taxon>Bacteria</taxon>
        <taxon>Bacillati</taxon>
        <taxon>Actinomycetota</taxon>
        <taxon>Actinomycetes</taxon>
        <taxon>Streptosporangiales</taxon>
        <taxon>Streptosporangiaceae</taxon>
        <taxon>Nonomuraea</taxon>
    </lineage>
</organism>
<keyword evidence="2" id="KW-1185">Reference proteome</keyword>
<evidence type="ECO:0000313" key="2">
    <source>
        <dbReference type="Proteomes" id="UP000198683"/>
    </source>
</evidence>
<dbReference type="AlphaFoldDB" id="A0A1G9FGS5"/>
<reference evidence="1 2" key="1">
    <citation type="submission" date="2016-10" db="EMBL/GenBank/DDBJ databases">
        <authorList>
            <person name="de Groot N.N."/>
        </authorList>
    </citation>
    <scope>NUCLEOTIDE SEQUENCE [LARGE SCALE GENOMIC DNA]</scope>
    <source>
        <strain evidence="1 2">CGMCC 4.5681</strain>
    </source>
</reference>
<protein>
    <submittedName>
        <fullName evidence="1">Uncharacterized protein</fullName>
    </submittedName>
</protein>
<proteinExistence type="predicted"/>
<evidence type="ECO:0000313" key="1">
    <source>
        <dbReference type="EMBL" id="SDK87547.1"/>
    </source>
</evidence>
<name>A0A1G9FGS5_9ACTN</name>
<sequence>MIALSSPGFTILAMTSWAYRYRSGEHFAVWNEIRALGSSGVPQPRLQDAENVAYETMSRVAANVDMIVQRLGDVGYRFASPEHVRRQPATEDVAALERLEAATGPLPLALRSCLLIVGQVNLCGDGGPSLPHVSYHGNPHEESDLLPDPLVLPSARFLLDAWEEWPSDPGTDLSFIFAPDELHKANISGATHDIEGPGSSPDPQLLFVERRKGITLVDYLRVSMAWGGFPGYDALPADLHIPSLIEDLRRDLLLF</sequence>